<evidence type="ECO:0000313" key="1">
    <source>
        <dbReference type="EMBL" id="OMJ94104.1"/>
    </source>
</evidence>
<accession>A0A1R2CYL6</accession>
<proteinExistence type="predicted"/>
<gene>
    <name evidence="1" type="ORF">SteCoe_2734</name>
</gene>
<dbReference type="Proteomes" id="UP000187209">
    <property type="component" value="Unassembled WGS sequence"/>
</dbReference>
<sequence length="388" mass="44757">MFKVFRSFSLKNKFLYPEALEFKYPWSLEKLNNGIELSIDPSPHDISAISILSDIDFQTCHQVESSLKTLKKKLKHPGFSYKVSWDTITLNIECMKSESDMLLKTLIENILKADTTFTDKNSESYDLINLSLDQCFDRNSQLKKPVKHFKDILQGKNMKVSCQGFDDKTLKILETIPEGEVFPYTTLKYTPAMQIIETQADDVITCISYHGPSLKTEDSLLFFFLSELFNYDYPLCLDHSKQYNYLSSLLSSIPGIFSYKCIYHPSHDSGLIFHIFNTHPLSTTFTGSAITKSMKRISREIIPQEIVRTQMKIFNTLIKTQSQIEMCKKRNQDLRQGTSPKEFGDFLLNITEEFICRKVSEWTSSKFPSVILQGKVISEGVIERMFTN</sequence>
<name>A0A1R2CYL6_9CILI</name>
<dbReference type="EMBL" id="MPUH01000031">
    <property type="protein sequence ID" value="OMJ94104.1"/>
    <property type="molecule type" value="Genomic_DNA"/>
</dbReference>
<protein>
    <recommendedName>
        <fullName evidence="3">Peptidase M16 C-terminal domain-containing protein</fullName>
    </recommendedName>
</protein>
<dbReference type="AlphaFoldDB" id="A0A1R2CYL6"/>
<keyword evidence="2" id="KW-1185">Reference proteome</keyword>
<evidence type="ECO:0000313" key="2">
    <source>
        <dbReference type="Proteomes" id="UP000187209"/>
    </source>
</evidence>
<reference evidence="1 2" key="1">
    <citation type="submission" date="2016-11" db="EMBL/GenBank/DDBJ databases">
        <title>The macronuclear genome of Stentor coeruleus: a giant cell with tiny introns.</title>
        <authorList>
            <person name="Slabodnick M."/>
            <person name="Ruby J.G."/>
            <person name="Reiff S.B."/>
            <person name="Swart E.C."/>
            <person name="Gosai S."/>
            <person name="Prabakaran S."/>
            <person name="Witkowska E."/>
            <person name="Larue G.E."/>
            <person name="Fisher S."/>
            <person name="Freeman R.M."/>
            <person name="Gunawardena J."/>
            <person name="Chu W."/>
            <person name="Stover N.A."/>
            <person name="Gregory B.D."/>
            <person name="Nowacki M."/>
            <person name="Derisi J."/>
            <person name="Roy S.W."/>
            <person name="Marshall W.F."/>
            <person name="Sood P."/>
        </authorList>
    </citation>
    <scope>NUCLEOTIDE SEQUENCE [LARGE SCALE GENOMIC DNA]</scope>
    <source>
        <strain evidence="1">WM001</strain>
    </source>
</reference>
<evidence type="ECO:0008006" key="3">
    <source>
        <dbReference type="Google" id="ProtNLM"/>
    </source>
</evidence>
<comment type="caution">
    <text evidence="1">The sequence shown here is derived from an EMBL/GenBank/DDBJ whole genome shotgun (WGS) entry which is preliminary data.</text>
</comment>
<organism evidence="1 2">
    <name type="scientific">Stentor coeruleus</name>
    <dbReference type="NCBI Taxonomy" id="5963"/>
    <lineage>
        <taxon>Eukaryota</taxon>
        <taxon>Sar</taxon>
        <taxon>Alveolata</taxon>
        <taxon>Ciliophora</taxon>
        <taxon>Postciliodesmatophora</taxon>
        <taxon>Heterotrichea</taxon>
        <taxon>Heterotrichida</taxon>
        <taxon>Stentoridae</taxon>
        <taxon>Stentor</taxon>
    </lineage>
</organism>